<dbReference type="InterPro" id="IPR015421">
    <property type="entry name" value="PyrdxlP-dep_Trfase_major"/>
</dbReference>
<dbReference type="CDD" id="cd00609">
    <property type="entry name" value="AAT_like"/>
    <property type="match status" value="1"/>
</dbReference>
<evidence type="ECO:0000256" key="1">
    <source>
        <dbReference type="ARBA" id="ARBA00001933"/>
    </source>
</evidence>
<evidence type="ECO:0000256" key="2">
    <source>
        <dbReference type="ARBA" id="ARBA00012224"/>
    </source>
</evidence>
<dbReference type="InterPro" id="IPR004839">
    <property type="entry name" value="Aminotransferase_I/II_large"/>
</dbReference>
<comment type="cofactor">
    <cofactor evidence="1">
        <name>pyridoxal 5'-phosphate</name>
        <dbReference type="ChEBI" id="CHEBI:597326"/>
    </cofactor>
</comment>
<dbReference type="GO" id="GO:0030170">
    <property type="term" value="F:pyridoxal phosphate binding"/>
    <property type="evidence" value="ECO:0007669"/>
    <property type="project" value="InterPro"/>
</dbReference>
<dbReference type="Pfam" id="PF00155">
    <property type="entry name" value="Aminotran_1_2"/>
    <property type="match status" value="1"/>
</dbReference>
<feature type="domain" description="Aminotransferase class I/classII large" evidence="6">
    <location>
        <begin position="33"/>
        <end position="375"/>
    </location>
</feature>
<proteinExistence type="inferred from homology"/>
<dbReference type="Gene3D" id="3.90.1150.10">
    <property type="entry name" value="Aspartate Aminotransferase, domain 1"/>
    <property type="match status" value="1"/>
</dbReference>
<evidence type="ECO:0000313" key="7">
    <source>
        <dbReference type="EMBL" id="RPF28345.1"/>
    </source>
</evidence>
<dbReference type="InterPro" id="IPR015424">
    <property type="entry name" value="PyrdxlP-dep_Trfase"/>
</dbReference>
<accession>A0A3N5A4P8</accession>
<dbReference type="PANTHER" id="PTHR43525:SF2">
    <property type="entry name" value="CYSTATHIONINE BETA-LYASE-RELATED"/>
    <property type="match status" value="1"/>
</dbReference>
<reference evidence="7 8" key="1">
    <citation type="submission" date="2018-11" db="EMBL/GenBank/DDBJ databases">
        <title>Sequencing the genomes of 1000 actinobacteria strains.</title>
        <authorList>
            <person name="Klenk H.-P."/>
        </authorList>
    </citation>
    <scope>NUCLEOTIDE SEQUENCE [LARGE SCALE GENOMIC DNA]</scope>
    <source>
        <strain evidence="7 8">DSM 14418</strain>
    </source>
</reference>
<keyword evidence="3" id="KW-0663">Pyridoxal phosphate</keyword>
<evidence type="ECO:0000259" key="6">
    <source>
        <dbReference type="Pfam" id="PF00155"/>
    </source>
</evidence>
<sequence>MVHPLDDLSADWAASSEKWTRYPGKIGAFVAEMDFGTAPPVTAALLRAVERGELGYVSRGVAEEMSRATAGWMLREYGWAVEQDRVRPVGDVLAGLQATIEHFTTPGSPVIVPTPAYMPFLTLPPVLGREVLEVPLRLVGGRYVHDLEALDAAFSAGGELLVVCNPHNPTGRVFDRKELLAVAGVVARHGGRVFADEIHAPLVGPGRRHLPYAGLSAAAAAHTITATSASKAWNMPGLKCGQLVLTADADLERWDAVGGRTQNLTGTLGAIAATVAYDQGREWLAEVKEYLRGNETLLRRLLAERLPEVGYIAPEGTYLAWLDCRTLGLTSPQEFFLHEADVALTDGAACGRAGRGFVRLNFALPRPLLEQAVERMAGALARR</sequence>
<dbReference type="EMBL" id="RKRA01000001">
    <property type="protein sequence ID" value="RPF28345.1"/>
    <property type="molecule type" value="Genomic_DNA"/>
</dbReference>
<dbReference type="InterPro" id="IPR015422">
    <property type="entry name" value="PyrdxlP-dep_Trfase_small"/>
</dbReference>
<evidence type="ECO:0000313" key="8">
    <source>
        <dbReference type="Proteomes" id="UP000280726"/>
    </source>
</evidence>
<dbReference type="Proteomes" id="UP000280726">
    <property type="component" value="Unassembled WGS sequence"/>
</dbReference>
<dbReference type="RefSeq" id="WP_123918497.1">
    <property type="nucleotide sequence ID" value="NZ_RKRA01000001.1"/>
</dbReference>
<dbReference type="EC" id="4.4.1.13" evidence="2"/>
<dbReference type="Gene3D" id="3.40.640.10">
    <property type="entry name" value="Type I PLP-dependent aspartate aminotransferase-like (Major domain)"/>
    <property type="match status" value="1"/>
</dbReference>
<gene>
    <name evidence="7" type="ORF">EDD32_2870</name>
</gene>
<name>A0A3N5A4P8_9MICO</name>
<dbReference type="GO" id="GO:0047804">
    <property type="term" value="F:cysteine-S-conjugate beta-lyase activity"/>
    <property type="evidence" value="ECO:0007669"/>
    <property type="project" value="UniProtKB-EC"/>
</dbReference>
<evidence type="ECO:0000256" key="4">
    <source>
        <dbReference type="ARBA" id="ARBA00023239"/>
    </source>
</evidence>
<evidence type="ECO:0000256" key="5">
    <source>
        <dbReference type="ARBA" id="ARBA00037974"/>
    </source>
</evidence>
<comment type="caution">
    <text evidence="7">The sequence shown here is derived from an EMBL/GenBank/DDBJ whole genome shotgun (WGS) entry which is preliminary data.</text>
</comment>
<dbReference type="AlphaFoldDB" id="A0A3N5A4P8"/>
<protein>
    <recommendedName>
        <fullName evidence="2">cysteine-S-conjugate beta-lyase</fullName>
        <ecNumber evidence="2">4.4.1.13</ecNumber>
    </recommendedName>
</protein>
<dbReference type="OrthoDB" id="3224382at2"/>
<dbReference type="PANTHER" id="PTHR43525">
    <property type="entry name" value="PROTEIN MALY"/>
    <property type="match status" value="1"/>
</dbReference>
<keyword evidence="8" id="KW-1185">Reference proteome</keyword>
<dbReference type="SUPFAM" id="SSF53383">
    <property type="entry name" value="PLP-dependent transferases"/>
    <property type="match status" value="1"/>
</dbReference>
<evidence type="ECO:0000256" key="3">
    <source>
        <dbReference type="ARBA" id="ARBA00022898"/>
    </source>
</evidence>
<organism evidence="7 8">
    <name type="scientific">Georgenia muralis</name>
    <dbReference type="NCBI Taxonomy" id="154117"/>
    <lineage>
        <taxon>Bacteria</taxon>
        <taxon>Bacillati</taxon>
        <taxon>Actinomycetota</taxon>
        <taxon>Actinomycetes</taxon>
        <taxon>Micrococcales</taxon>
        <taxon>Bogoriellaceae</taxon>
        <taxon>Georgenia</taxon>
    </lineage>
</organism>
<dbReference type="InterPro" id="IPR051798">
    <property type="entry name" value="Class-II_PLP-Dep_Aminotrans"/>
</dbReference>
<keyword evidence="4 7" id="KW-0456">Lyase</keyword>
<comment type="similarity">
    <text evidence="5">Belongs to the class-II pyridoxal-phosphate-dependent aminotransferase family. MalY/PatB cystathionine beta-lyase subfamily.</text>
</comment>